<dbReference type="PANTHER" id="PTHR22957">
    <property type="entry name" value="TBC1 DOMAIN FAMILY MEMBER GTPASE-ACTIVATING PROTEIN"/>
    <property type="match status" value="1"/>
</dbReference>
<evidence type="ECO:0000259" key="1">
    <source>
        <dbReference type="PROSITE" id="PS50086"/>
    </source>
</evidence>
<organism evidence="2 3">
    <name type="scientific">Thamnocephalis sphaerospora</name>
    <dbReference type="NCBI Taxonomy" id="78915"/>
    <lineage>
        <taxon>Eukaryota</taxon>
        <taxon>Fungi</taxon>
        <taxon>Fungi incertae sedis</taxon>
        <taxon>Zoopagomycota</taxon>
        <taxon>Zoopagomycotina</taxon>
        <taxon>Zoopagomycetes</taxon>
        <taxon>Zoopagales</taxon>
        <taxon>Sigmoideomycetaceae</taxon>
        <taxon>Thamnocephalis</taxon>
    </lineage>
</organism>
<dbReference type="EMBL" id="KZ992511">
    <property type="protein sequence ID" value="RKP09484.1"/>
    <property type="molecule type" value="Genomic_DNA"/>
</dbReference>
<dbReference type="STRING" id="78915.A0A4P9XTH6"/>
<accession>A0A4P9XTH6</accession>
<dbReference type="Gene3D" id="1.10.8.270">
    <property type="entry name" value="putative rabgap domain of human tbc1 domain family member 14 like domains"/>
    <property type="match status" value="1"/>
</dbReference>
<proteinExistence type="predicted"/>
<dbReference type="GO" id="GO:0005794">
    <property type="term" value="C:Golgi apparatus"/>
    <property type="evidence" value="ECO:0007669"/>
    <property type="project" value="TreeGrafter"/>
</dbReference>
<dbReference type="InterPro" id="IPR000195">
    <property type="entry name" value="Rab-GAP-TBC_dom"/>
</dbReference>
<protein>
    <submittedName>
        <fullName evidence="2">Rab-GTPase-TBC domain-containing protein</fullName>
    </submittedName>
</protein>
<feature type="domain" description="Rab-GAP TBC" evidence="1">
    <location>
        <begin position="44"/>
        <end position="270"/>
    </location>
</feature>
<dbReference type="InterPro" id="IPR035969">
    <property type="entry name" value="Rab-GAP_TBC_sf"/>
</dbReference>
<dbReference type="SUPFAM" id="SSF47923">
    <property type="entry name" value="Ypt/Rab-GAP domain of gyp1p"/>
    <property type="match status" value="2"/>
</dbReference>
<dbReference type="Gene3D" id="1.10.10.750">
    <property type="entry name" value="Ypt/Rab-GAP domain of gyp1p, domain 1"/>
    <property type="match status" value="1"/>
</dbReference>
<evidence type="ECO:0000313" key="2">
    <source>
        <dbReference type="EMBL" id="RKP09484.1"/>
    </source>
</evidence>
<evidence type="ECO:0000313" key="3">
    <source>
        <dbReference type="Proteomes" id="UP000271241"/>
    </source>
</evidence>
<dbReference type="Proteomes" id="UP000271241">
    <property type="component" value="Unassembled WGS sequence"/>
</dbReference>
<sequence length="343" mass="40195">MTDTKTARDLLDMNTKMSRFEKFRRVLSEPNVDMRELRKLSWSGIPEELRPMAWQLLMGYLPCNSERREQTLARKRKEYAECVAQAFARGEAGLDQTIWHQIHIDVPRTHPHIQLYQQTATQEALERILYCWAIRHPASGYVQGINDLLTPFFQVFLSSYVSVDTDLEEFDIGELPEEVLTVIEADSFWCMTKLLDGIQDNYTHGQPGIQRQIGRLRELIGRIDAPLAQHLESESVEYIQFSFRWMNCLLMRELSLRNVVRMWDTYLAEESDGFSDFHVYVCAAFLIKWSATLRKMDFQDMITFLQSVPTATWTDRDVEMLLSEAFMWKTLFHNAPGHLAHRK</sequence>
<dbReference type="FunFam" id="1.10.8.270:FF:000037">
    <property type="entry name" value="TBC1 domain family member 22A"/>
    <property type="match status" value="1"/>
</dbReference>
<dbReference type="PANTHER" id="PTHR22957:SF26">
    <property type="entry name" value="LD44506P"/>
    <property type="match status" value="1"/>
</dbReference>
<dbReference type="GO" id="GO:0005096">
    <property type="term" value="F:GTPase activator activity"/>
    <property type="evidence" value="ECO:0007669"/>
    <property type="project" value="TreeGrafter"/>
</dbReference>
<dbReference type="OrthoDB" id="26371at2759"/>
<dbReference type="Pfam" id="PF00566">
    <property type="entry name" value="RabGAP-TBC"/>
    <property type="match status" value="1"/>
</dbReference>
<dbReference type="PROSITE" id="PS50086">
    <property type="entry name" value="TBC_RABGAP"/>
    <property type="match status" value="1"/>
</dbReference>
<dbReference type="Gene3D" id="1.10.472.80">
    <property type="entry name" value="Ypt/Rab-GAP domain of gyp1p, domain 3"/>
    <property type="match status" value="1"/>
</dbReference>
<dbReference type="SMART" id="SM00164">
    <property type="entry name" value="TBC"/>
    <property type="match status" value="1"/>
</dbReference>
<dbReference type="FunFam" id="1.10.472.80:FF:000001">
    <property type="entry name" value="TBC1 domain family member 22B"/>
    <property type="match status" value="1"/>
</dbReference>
<dbReference type="AlphaFoldDB" id="A0A4P9XTH6"/>
<name>A0A4P9XTH6_9FUNG</name>
<dbReference type="FunFam" id="1.10.10.750:FF:000009">
    <property type="entry name" value="TBC1 domain family member 22A"/>
    <property type="match status" value="1"/>
</dbReference>
<keyword evidence="3" id="KW-1185">Reference proteome</keyword>
<reference evidence="3" key="1">
    <citation type="journal article" date="2018" name="Nat. Microbiol.">
        <title>Leveraging single-cell genomics to expand the fungal tree of life.</title>
        <authorList>
            <person name="Ahrendt S.R."/>
            <person name="Quandt C.A."/>
            <person name="Ciobanu D."/>
            <person name="Clum A."/>
            <person name="Salamov A."/>
            <person name="Andreopoulos B."/>
            <person name="Cheng J.F."/>
            <person name="Woyke T."/>
            <person name="Pelin A."/>
            <person name="Henrissat B."/>
            <person name="Reynolds N.K."/>
            <person name="Benny G.L."/>
            <person name="Smith M.E."/>
            <person name="James T.Y."/>
            <person name="Grigoriev I.V."/>
        </authorList>
    </citation>
    <scope>NUCLEOTIDE SEQUENCE [LARGE SCALE GENOMIC DNA]</scope>
    <source>
        <strain evidence="3">RSA 1356</strain>
    </source>
</reference>
<gene>
    <name evidence="2" type="ORF">THASP1DRAFT_14178</name>
</gene>